<evidence type="ECO:0000256" key="3">
    <source>
        <dbReference type="ARBA" id="ARBA00022989"/>
    </source>
</evidence>
<dbReference type="PANTHER" id="PTHR38480:SF1">
    <property type="entry name" value="SLR0254 PROTEIN"/>
    <property type="match status" value="1"/>
</dbReference>
<feature type="transmembrane region" description="Helical" evidence="5">
    <location>
        <begin position="26"/>
        <end position="45"/>
    </location>
</feature>
<evidence type="ECO:0000313" key="8">
    <source>
        <dbReference type="Proteomes" id="UP000077667"/>
    </source>
</evidence>
<accession>A0A1A9I7I2</accession>
<dbReference type="OrthoDB" id="9814143at2"/>
<evidence type="ECO:0000256" key="1">
    <source>
        <dbReference type="ARBA" id="ARBA00004141"/>
    </source>
</evidence>
<gene>
    <name evidence="7" type="ORF">A8C56_17980</name>
</gene>
<dbReference type="RefSeq" id="WP_067759144.1">
    <property type="nucleotide sequence ID" value="NZ_CP015772.1"/>
</dbReference>
<keyword evidence="3 5" id="KW-1133">Transmembrane helix</keyword>
<feature type="transmembrane region" description="Helical" evidence="5">
    <location>
        <begin position="117"/>
        <end position="138"/>
    </location>
</feature>
<feature type="domain" description="RDD" evidence="6">
    <location>
        <begin position="18"/>
        <end position="175"/>
    </location>
</feature>
<comment type="subcellular location">
    <subcellularLocation>
        <location evidence="1">Membrane</location>
        <topology evidence="1">Multi-pass membrane protein</topology>
    </subcellularLocation>
</comment>
<keyword evidence="8" id="KW-1185">Reference proteome</keyword>
<dbReference type="AlphaFoldDB" id="A0A1A9I7I2"/>
<sequence>MPVISIPTSFNIDVAFEVPSFGRRMAALLIDMAVEVCYLIAASWLVDRIASRRYAWNDDSSHNMWAIGLIAAVPFFLYHPIMEITTNGQSIGKKIMQLRVVNVNGGKASISQFLIRWLLRVSDLWIVLLLILLLSLGGNSLQSALIFLFGFGFLLTDIILVASSKKSQRIGDMLAHTILIRLNKRQDLSNTIFREINEGYVPIFPQVMRINDRDLNVIKSLLDNARKTHQYDPLRSAANRVKEYLKVETDMEPYQFLDKLLEDYNYLSTS</sequence>
<dbReference type="InterPro" id="IPR010432">
    <property type="entry name" value="RDD"/>
</dbReference>
<evidence type="ECO:0000256" key="5">
    <source>
        <dbReference type="SAM" id="Phobius"/>
    </source>
</evidence>
<evidence type="ECO:0000256" key="4">
    <source>
        <dbReference type="ARBA" id="ARBA00023136"/>
    </source>
</evidence>
<proteinExistence type="predicted"/>
<dbReference type="Proteomes" id="UP000077667">
    <property type="component" value="Chromosome"/>
</dbReference>
<organism evidence="7 8">
    <name type="scientific">Niabella ginsenosidivorans</name>
    <dbReference type="NCBI Taxonomy" id="1176587"/>
    <lineage>
        <taxon>Bacteria</taxon>
        <taxon>Pseudomonadati</taxon>
        <taxon>Bacteroidota</taxon>
        <taxon>Chitinophagia</taxon>
        <taxon>Chitinophagales</taxon>
        <taxon>Chitinophagaceae</taxon>
        <taxon>Niabella</taxon>
    </lineage>
</organism>
<protein>
    <recommendedName>
        <fullName evidence="6">RDD domain-containing protein</fullName>
    </recommendedName>
</protein>
<evidence type="ECO:0000256" key="2">
    <source>
        <dbReference type="ARBA" id="ARBA00022692"/>
    </source>
</evidence>
<reference evidence="7 8" key="1">
    <citation type="submission" date="2016-05" db="EMBL/GenBank/DDBJ databases">
        <title>Niabella ginsenosidivorans BS26 whole genome sequencing.</title>
        <authorList>
            <person name="Im W.T."/>
            <person name="Siddiqi M.Z."/>
        </authorList>
    </citation>
    <scope>NUCLEOTIDE SEQUENCE [LARGE SCALE GENOMIC DNA]</scope>
    <source>
        <strain evidence="7 8">BS26</strain>
    </source>
</reference>
<dbReference type="EMBL" id="CP015772">
    <property type="protein sequence ID" value="ANH82612.1"/>
    <property type="molecule type" value="Genomic_DNA"/>
</dbReference>
<name>A0A1A9I7I2_9BACT</name>
<feature type="transmembrane region" description="Helical" evidence="5">
    <location>
        <begin position="144"/>
        <end position="163"/>
    </location>
</feature>
<evidence type="ECO:0000259" key="6">
    <source>
        <dbReference type="Pfam" id="PF06271"/>
    </source>
</evidence>
<dbReference type="PANTHER" id="PTHR38480">
    <property type="entry name" value="SLR0254 PROTEIN"/>
    <property type="match status" value="1"/>
</dbReference>
<dbReference type="STRING" id="1176587.A8C56_17980"/>
<dbReference type="Pfam" id="PF06271">
    <property type="entry name" value="RDD"/>
    <property type="match status" value="1"/>
</dbReference>
<dbReference type="GO" id="GO:0016020">
    <property type="term" value="C:membrane"/>
    <property type="evidence" value="ECO:0007669"/>
    <property type="project" value="UniProtKB-SubCell"/>
</dbReference>
<keyword evidence="2 5" id="KW-0812">Transmembrane</keyword>
<evidence type="ECO:0000313" key="7">
    <source>
        <dbReference type="EMBL" id="ANH82612.1"/>
    </source>
</evidence>
<dbReference type="KEGG" id="nia:A8C56_17980"/>
<keyword evidence="4 5" id="KW-0472">Membrane</keyword>